<dbReference type="Pfam" id="PF00707">
    <property type="entry name" value="IF3_C"/>
    <property type="match status" value="1"/>
</dbReference>
<dbReference type="GO" id="GO:0032790">
    <property type="term" value="P:ribosome disassembly"/>
    <property type="evidence" value="ECO:0007669"/>
    <property type="project" value="TreeGrafter"/>
</dbReference>
<proteinExistence type="inferred from homology"/>
<dbReference type="Proteomes" id="UP000176740">
    <property type="component" value="Unassembled WGS sequence"/>
</dbReference>
<evidence type="ECO:0000313" key="8">
    <source>
        <dbReference type="EMBL" id="OGD97906.1"/>
    </source>
</evidence>
<evidence type="ECO:0000256" key="4">
    <source>
        <dbReference type="HAMAP-Rule" id="MF_00080"/>
    </source>
</evidence>
<evidence type="ECO:0000256" key="2">
    <source>
        <dbReference type="ARBA" id="ARBA00022540"/>
    </source>
</evidence>
<dbReference type="GO" id="GO:0043022">
    <property type="term" value="F:ribosome binding"/>
    <property type="evidence" value="ECO:0007669"/>
    <property type="project" value="TreeGrafter"/>
</dbReference>
<comment type="subcellular location">
    <subcellularLocation>
        <location evidence="4">Cytoplasm</location>
    </subcellularLocation>
</comment>
<dbReference type="NCBIfam" id="TIGR00168">
    <property type="entry name" value="infC"/>
    <property type="match status" value="1"/>
</dbReference>
<name>A0A1F5H165_9BACT</name>
<keyword evidence="2 4" id="KW-0396">Initiation factor</keyword>
<dbReference type="AlphaFoldDB" id="A0A1F5H165"/>
<evidence type="ECO:0000259" key="6">
    <source>
        <dbReference type="Pfam" id="PF00707"/>
    </source>
</evidence>
<dbReference type="Gene3D" id="3.30.110.10">
    <property type="entry name" value="Translation initiation factor 3 (IF-3), C-terminal domain"/>
    <property type="match status" value="1"/>
</dbReference>
<dbReference type="InterPro" id="IPR001288">
    <property type="entry name" value="Translation_initiation_fac_3"/>
</dbReference>
<evidence type="ECO:0000256" key="5">
    <source>
        <dbReference type="NCBIfam" id="TIGR00168"/>
    </source>
</evidence>
<dbReference type="GO" id="GO:0003743">
    <property type="term" value="F:translation initiation factor activity"/>
    <property type="evidence" value="ECO:0007669"/>
    <property type="project" value="UniProtKB-UniRule"/>
</dbReference>
<evidence type="ECO:0000259" key="7">
    <source>
        <dbReference type="Pfam" id="PF05198"/>
    </source>
</evidence>
<dbReference type="SUPFAM" id="SSF55200">
    <property type="entry name" value="Translation initiation factor IF3, C-terminal domain"/>
    <property type="match status" value="1"/>
</dbReference>
<reference evidence="8 9" key="1">
    <citation type="journal article" date="2016" name="Nat. Commun.">
        <title>Thousands of microbial genomes shed light on interconnected biogeochemical processes in an aquifer system.</title>
        <authorList>
            <person name="Anantharaman K."/>
            <person name="Brown C.T."/>
            <person name="Hug L.A."/>
            <person name="Sharon I."/>
            <person name="Castelle C.J."/>
            <person name="Probst A.J."/>
            <person name="Thomas B.C."/>
            <person name="Singh A."/>
            <person name="Wilkins M.J."/>
            <person name="Karaoz U."/>
            <person name="Brodie E.L."/>
            <person name="Williams K.H."/>
            <person name="Hubbard S.S."/>
            <person name="Banfield J.F."/>
        </authorList>
    </citation>
    <scope>NUCLEOTIDE SEQUENCE [LARGE SCALE GENOMIC DNA]</scope>
</reference>
<protein>
    <recommendedName>
        <fullName evidence="4 5">Translation initiation factor IF-3</fullName>
    </recommendedName>
</protein>
<dbReference type="InterPro" id="IPR019815">
    <property type="entry name" value="Translation_initiation_fac_3_C"/>
</dbReference>
<dbReference type="InterPro" id="IPR036787">
    <property type="entry name" value="T_IF-3_N_sf"/>
</dbReference>
<dbReference type="HAMAP" id="MF_00080">
    <property type="entry name" value="IF_3"/>
    <property type="match status" value="1"/>
</dbReference>
<comment type="function">
    <text evidence="4">IF-3 binds to the 30S ribosomal subunit and shifts the equilibrium between 70S ribosomes and their 50S and 30S subunits in favor of the free subunits, thus enhancing the availability of 30S subunits on which protein synthesis initiation begins.</text>
</comment>
<evidence type="ECO:0000256" key="3">
    <source>
        <dbReference type="ARBA" id="ARBA00022917"/>
    </source>
</evidence>
<dbReference type="STRING" id="1797725.A3A49_02740"/>
<organism evidence="8 9">
    <name type="scientific">Candidatus Curtissbacteria bacterium RIFCSPLOWO2_01_FULL_38_11b</name>
    <dbReference type="NCBI Taxonomy" id="1797725"/>
    <lineage>
        <taxon>Bacteria</taxon>
        <taxon>Candidatus Curtissiibacteriota</taxon>
    </lineage>
</organism>
<dbReference type="Pfam" id="PF05198">
    <property type="entry name" value="IF3_N"/>
    <property type="match status" value="1"/>
</dbReference>
<keyword evidence="4" id="KW-0963">Cytoplasm</keyword>
<dbReference type="SUPFAM" id="SSF54364">
    <property type="entry name" value="Translation initiation factor IF3, N-terminal domain"/>
    <property type="match status" value="1"/>
</dbReference>
<dbReference type="PANTHER" id="PTHR10938:SF0">
    <property type="entry name" value="TRANSLATION INITIATION FACTOR IF-3, MITOCHONDRIAL"/>
    <property type="match status" value="1"/>
</dbReference>
<evidence type="ECO:0000313" key="9">
    <source>
        <dbReference type="Proteomes" id="UP000176740"/>
    </source>
</evidence>
<gene>
    <name evidence="4" type="primary">infC</name>
    <name evidence="8" type="ORF">A3A49_02740</name>
</gene>
<keyword evidence="3 4" id="KW-0648">Protein biosynthesis</keyword>
<accession>A0A1F5H165</accession>
<feature type="domain" description="Translation initiation factor 3 N-terminal" evidence="7">
    <location>
        <begin position="15"/>
        <end position="83"/>
    </location>
</feature>
<dbReference type="PANTHER" id="PTHR10938">
    <property type="entry name" value="TRANSLATION INITIATION FACTOR IF-3"/>
    <property type="match status" value="1"/>
</dbReference>
<dbReference type="InterPro" id="IPR019814">
    <property type="entry name" value="Translation_initiation_fac_3_N"/>
</dbReference>
<feature type="domain" description="Translation initiation factor 3 C-terminal" evidence="6">
    <location>
        <begin position="91"/>
        <end position="174"/>
    </location>
</feature>
<comment type="subunit">
    <text evidence="4">Monomer.</text>
</comment>
<comment type="caution">
    <text evidence="8">The sequence shown here is derived from an EMBL/GenBank/DDBJ whole genome shotgun (WGS) entry which is preliminary data.</text>
</comment>
<dbReference type="Gene3D" id="3.10.20.80">
    <property type="entry name" value="Translation initiation factor 3 (IF-3), N-terminal domain"/>
    <property type="match status" value="1"/>
</dbReference>
<dbReference type="GO" id="GO:0005737">
    <property type="term" value="C:cytoplasm"/>
    <property type="evidence" value="ECO:0007669"/>
    <property type="project" value="UniProtKB-SubCell"/>
</dbReference>
<dbReference type="InterPro" id="IPR036788">
    <property type="entry name" value="T_IF-3_C_sf"/>
</dbReference>
<evidence type="ECO:0000256" key="1">
    <source>
        <dbReference type="ARBA" id="ARBA00005439"/>
    </source>
</evidence>
<sequence length="193" mass="22099">MNYGRPKVAIFHKLNHQITAPQVRVIDEVGKQIGVLSLTDALKKAQEQQLDLVEIAPDAKPPVVKIIEYKKLKYLEEKKRKEARKHTKETELKEVRLSPFIGEHDLETGLNKIKKFLQEGDLVKVSIIFKGRQMTHTEFGPKLLEKVLYLLDGIAVKDKEAKFQGRRYITVLKPVKGNMKQETDNKKSATLST</sequence>
<dbReference type="EMBL" id="MFBO01000022">
    <property type="protein sequence ID" value="OGD97906.1"/>
    <property type="molecule type" value="Genomic_DNA"/>
</dbReference>
<comment type="similarity">
    <text evidence="1 4">Belongs to the IF-3 family.</text>
</comment>